<dbReference type="NCBIfam" id="TIGR00613">
    <property type="entry name" value="reco"/>
    <property type="match status" value="1"/>
</dbReference>
<dbReference type="InterPro" id="IPR037278">
    <property type="entry name" value="ARFGAP/RecO"/>
</dbReference>
<dbReference type="SUPFAM" id="SSF57863">
    <property type="entry name" value="ArfGap/RecO-like zinc finger"/>
    <property type="match status" value="1"/>
</dbReference>
<dbReference type="PANTHER" id="PTHR33991:SF1">
    <property type="entry name" value="DNA REPAIR PROTEIN RECO"/>
    <property type="match status" value="1"/>
</dbReference>
<keyword evidence="1 4" id="KW-0227">DNA damage</keyword>
<evidence type="ECO:0000313" key="6">
    <source>
        <dbReference type="EMBL" id="QNM09981.1"/>
    </source>
</evidence>
<dbReference type="GO" id="GO:0006310">
    <property type="term" value="P:DNA recombination"/>
    <property type="evidence" value="ECO:0007669"/>
    <property type="project" value="UniProtKB-UniRule"/>
</dbReference>
<dbReference type="Gene3D" id="2.40.50.140">
    <property type="entry name" value="Nucleic acid-binding proteins"/>
    <property type="match status" value="1"/>
</dbReference>
<evidence type="ECO:0000313" key="7">
    <source>
        <dbReference type="Proteomes" id="UP000515860"/>
    </source>
</evidence>
<dbReference type="PANTHER" id="PTHR33991">
    <property type="entry name" value="DNA REPAIR PROTEIN RECO"/>
    <property type="match status" value="1"/>
</dbReference>
<dbReference type="KEGG" id="whj:H9Q79_06815"/>
<sequence length="214" mass="24323">MSEAINASGIVLSAMPIGENDKRVVILTREFGKITAFARGARRQGSALLAAANPFVFGTFSLIQGRTSYNLTQASVKNYFMELTREQPGIYYGFYFLEFADYYGREGIEGTEMLNLLYLSLKALLNPSLEDRLVRRIYELRMMTVNGEYAPDAGAMSPSALYTCQYIMGAPMEKLYTFTVKPEVLEELEKLMNRHMKKVLDRKIRSLEILESFL</sequence>
<evidence type="ECO:0000256" key="4">
    <source>
        <dbReference type="HAMAP-Rule" id="MF_00201"/>
    </source>
</evidence>
<comment type="function">
    <text evidence="4">Involved in DNA repair and RecF pathway recombination.</text>
</comment>
<dbReference type="Pfam" id="PF11967">
    <property type="entry name" value="RecO_N"/>
    <property type="match status" value="1"/>
</dbReference>
<dbReference type="RefSeq" id="WP_118646523.1">
    <property type="nucleotide sequence ID" value="NZ_CP060635.1"/>
</dbReference>
<dbReference type="InterPro" id="IPR012340">
    <property type="entry name" value="NA-bd_OB-fold"/>
</dbReference>
<dbReference type="InterPro" id="IPR022572">
    <property type="entry name" value="DNA_rep/recomb_RecO_N"/>
</dbReference>
<proteinExistence type="inferred from homology"/>
<name>A0A7G9GGP9_9FIRM</name>
<dbReference type="AlphaFoldDB" id="A0A7G9GGP9"/>
<dbReference type="GO" id="GO:0043590">
    <property type="term" value="C:bacterial nucleoid"/>
    <property type="evidence" value="ECO:0007669"/>
    <property type="project" value="TreeGrafter"/>
</dbReference>
<comment type="similarity">
    <text evidence="4">Belongs to the RecO family.</text>
</comment>
<keyword evidence="7" id="KW-1185">Reference proteome</keyword>
<dbReference type="SUPFAM" id="SSF50249">
    <property type="entry name" value="Nucleic acid-binding proteins"/>
    <property type="match status" value="1"/>
</dbReference>
<protein>
    <recommendedName>
        <fullName evidence="4">DNA repair protein RecO</fullName>
    </recommendedName>
    <alternativeName>
        <fullName evidence="4">Recombination protein O</fullName>
    </alternativeName>
</protein>
<evidence type="ECO:0000256" key="3">
    <source>
        <dbReference type="ARBA" id="ARBA00023204"/>
    </source>
</evidence>
<gene>
    <name evidence="4 6" type="primary">recO</name>
    <name evidence="6" type="ORF">H9Q79_06815</name>
</gene>
<organism evidence="6 7">
    <name type="scientific">Wansuia hejianensis</name>
    <dbReference type="NCBI Taxonomy" id="2763667"/>
    <lineage>
        <taxon>Bacteria</taxon>
        <taxon>Bacillati</taxon>
        <taxon>Bacillota</taxon>
        <taxon>Clostridia</taxon>
        <taxon>Lachnospirales</taxon>
        <taxon>Lachnospiraceae</taxon>
        <taxon>Wansuia</taxon>
    </lineage>
</organism>
<dbReference type="GO" id="GO:0006302">
    <property type="term" value="P:double-strand break repair"/>
    <property type="evidence" value="ECO:0007669"/>
    <property type="project" value="TreeGrafter"/>
</dbReference>
<dbReference type="Proteomes" id="UP000515860">
    <property type="component" value="Chromosome"/>
</dbReference>
<dbReference type="InterPro" id="IPR003717">
    <property type="entry name" value="RecO"/>
</dbReference>
<feature type="domain" description="DNA replication/recombination mediator RecO N-terminal" evidence="5">
    <location>
        <begin position="1"/>
        <end position="80"/>
    </location>
</feature>
<keyword evidence="3 4" id="KW-0234">DNA repair</keyword>
<evidence type="ECO:0000256" key="2">
    <source>
        <dbReference type="ARBA" id="ARBA00023172"/>
    </source>
</evidence>
<dbReference type="EMBL" id="CP060635">
    <property type="protein sequence ID" value="QNM09981.1"/>
    <property type="molecule type" value="Genomic_DNA"/>
</dbReference>
<evidence type="ECO:0000259" key="5">
    <source>
        <dbReference type="Pfam" id="PF11967"/>
    </source>
</evidence>
<dbReference type="HAMAP" id="MF_00201">
    <property type="entry name" value="RecO"/>
    <property type="match status" value="1"/>
</dbReference>
<keyword evidence="2 4" id="KW-0233">DNA recombination</keyword>
<accession>A0A7G9GGP9</accession>
<reference evidence="6 7" key="1">
    <citation type="submission" date="2020-08" db="EMBL/GenBank/DDBJ databases">
        <authorList>
            <person name="Liu C."/>
            <person name="Sun Q."/>
        </authorList>
    </citation>
    <scope>NUCLEOTIDE SEQUENCE [LARGE SCALE GENOMIC DNA]</scope>
    <source>
        <strain evidence="6 7">NSJ-29</strain>
    </source>
</reference>
<dbReference type="Pfam" id="PF02565">
    <property type="entry name" value="RecO_C"/>
    <property type="match status" value="1"/>
</dbReference>
<evidence type="ECO:0000256" key="1">
    <source>
        <dbReference type="ARBA" id="ARBA00022763"/>
    </source>
</evidence>